<name>A0A2H1WB11_SPOFR</name>
<sequence>MFDRAFVRTKFARIEFQTFESRDRVVRLSFRTPIIEFNMFDRAFVRKAVNLHRKKVKLRPRTRSTLITRHGARAAFGENRPMATPTLGEARGCVRLLLTKNHPVLTPAFQAGALVNPQSSLAPHKRLARPDIGVAVTKKESHSMTSRALGEARGRVRVNHPVPTPAFRAGASVNPLGSGTCQTSCIVIIVYHLNLTLVI</sequence>
<proteinExistence type="predicted"/>
<gene>
    <name evidence="1" type="ORF">SFRICE_017957</name>
</gene>
<accession>A0A2H1WB11</accession>
<organism evidence="1">
    <name type="scientific">Spodoptera frugiperda</name>
    <name type="common">Fall armyworm</name>
    <dbReference type="NCBI Taxonomy" id="7108"/>
    <lineage>
        <taxon>Eukaryota</taxon>
        <taxon>Metazoa</taxon>
        <taxon>Ecdysozoa</taxon>
        <taxon>Arthropoda</taxon>
        <taxon>Hexapoda</taxon>
        <taxon>Insecta</taxon>
        <taxon>Pterygota</taxon>
        <taxon>Neoptera</taxon>
        <taxon>Endopterygota</taxon>
        <taxon>Lepidoptera</taxon>
        <taxon>Glossata</taxon>
        <taxon>Ditrysia</taxon>
        <taxon>Noctuoidea</taxon>
        <taxon>Noctuidae</taxon>
        <taxon>Amphipyrinae</taxon>
        <taxon>Spodoptera</taxon>
    </lineage>
</organism>
<reference evidence="1" key="1">
    <citation type="submission" date="2016-07" db="EMBL/GenBank/DDBJ databases">
        <authorList>
            <person name="Bretaudeau A."/>
        </authorList>
    </citation>
    <scope>NUCLEOTIDE SEQUENCE</scope>
    <source>
        <strain evidence="1">Rice</strain>
        <tissue evidence="1">Whole body</tissue>
    </source>
</reference>
<protein>
    <submittedName>
        <fullName evidence="1">SFRICE_017957</fullName>
    </submittedName>
</protein>
<dbReference type="AlphaFoldDB" id="A0A2H1WB11"/>
<evidence type="ECO:0000313" key="1">
    <source>
        <dbReference type="EMBL" id="SOQ49684.1"/>
    </source>
</evidence>
<dbReference type="EMBL" id="ODYU01007152">
    <property type="protein sequence ID" value="SOQ49684.1"/>
    <property type="molecule type" value="Genomic_DNA"/>
</dbReference>